<dbReference type="Proteomes" id="UP000016922">
    <property type="component" value="Unassembled WGS sequence"/>
</dbReference>
<evidence type="ECO:0000256" key="1">
    <source>
        <dbReference type="SAM" id="MobiDB-lite"/>
    </source>
</evidence>
<dbReference type="HOGENOM" id="CLU_2671270_0_0_1"/>
<proteinExistence type="predicted"/>
<dbReference type="RefSeq" id="XP_008078327.1">
    <property type="nucleotide sequence ID" value="XM_008080136.1"/>
</dbReference>
<reference evidence="2 3" key="1">
    <citation type="journal article" date="2013" name="BMC Genomics">
        <title>Genomics-driven discovery of the pneumocandin biosynthetic gene cluster in the fungus Glarea lozoyensis.</title>
        <authorList>
            <person name="Chen L."/>
            <person name="Yue Q."/>
            <person name="Zhang X."/>
            <person name="Xiang M."/>
            <person name="Wang C."/>
            <person name="Li S."/>
            <person name="Che Y."/>
            <person name="Ortiz-Lopez F.J."/>
            <person name="Bills G.F."/>
            <person name="Liu X."/>
            <person name="An Z."/>
        </authorList>
    </citation>
    <scope>NUCLEOTIDE SEQUENCE [LARGE SCALE GENOMIC DNA]</scope>
    <source>
        <strain evidence="3">ATCC 20868 / MF5171</strain>
    </source>
</reference>
<name>S3D7C5_GLAL2</name>
<evidence type="ECO:0000313" key="3">
    <source>
        <dbReference type="Proteomes" id="UP000016922"/>
    </source>
</evidence>
<protein>
    <submittedName>
        <fullName evidence="2">Uncharacterized protein</fullName>
    </submittedName>
</protein>
<sequence length="75" mass="8497">MPSMHDDPQEQDDNNMQHRYPSPDAGLSGHPYNDPVVDQTADSMALELQQELPQQKELLLLPGWESSQLFTLSFS</sequence>
<dbReference type="AlphaFoldDB" id="S3D7C5"/>
<gene>
    <name evidence="2" type="ORF">GLAREA_10086</name>
</gene>
<evidence type="ECO:0000313" key="2">
    <source>
        <dbReference type="EMBL" id="EPE34392.1"/>
    </source>
</evidence>
<keyword evidence="3" id="KW-1185">Reference proteome</keyword>
<accession>S3D7C5</accession>
<dbReference type="KEGG" id="glz:GLAREA_10086"/>
<organism evidence="2 3">
    <name type="scientific">Glarea lozoyensis (strain ATCC 20868 / MF5171)</name>
    <dbReference type="NCBI Taxonomy" id="1116229"/>
    <lineage>
        <taxon>Eukaryota</taxon>
        <taxon>Fungi</taxon>
        <taxon>Dikarya</taxon>
        <taxon>Ascomycota</taxon>
        <taxon>Pezizomycotina</taxon>
        <taxon>Leotiomycetes</taxon>
        <taxon>Helotiales</taxon>
        <taxon>Helotiaceae</taxon>
        <taxon>Glarea</taxon>
    </lineage>
</organism>
<dbReference type="GeneID" id="19469133"/>
<feature type="region of interest" description="Disordered" evidence="1">
    <location>
        <begin position="1"/>
        <end position="39"/>
    </location>
</feature>
<dbReference type="EMBL" id="KE145356">
    <property type="protein sequence ID" value="EPE34392.1"/>
    <property type="molecule type" value="Genomic_DNA"/>
</dbReference>